<proteinExistence type="predicted"/>
<dbReference type="RefSeq" id="YP_001425594.1">
    <property type="nucleotide sequence ID" value="NC_009737.2"/>
</dbReference>
<dbReference type="GeneID" id="5469533"/>
<keyword evidence="2" id="KW-1185">Reference proteome</keyword>
<dbReference type="KEGG" id="vg:5469533"/>
<protein>
    <submittedName>
        <fullName evidence="1">Uncharacterized protein</fullName>
    </submittedName>
</protein>
<evidence type="ECO:0000313" key="2">
    <source>
        <dbReference type="Proteomes" id="UP000002299"/>
    </source>
</evidence>
<organism evidence="1 2">
    <name type="scientific">Bacillus phage 1</name>
    <dbReference type="NCBI Taxonomy" id="2785079"/>
    <lineage>
        <taxon>Viruses</taxon>
        <taxon>Duplodnaviria</taxon>
        <taxon>Heunggongvirae</taxon>
        <taxon>Uroviricota</taxon>
        <taxon>Caudoviricetes</taxon>
        <taxon>Svunavirus</taxon>
        <taxon>Svunavirus sv1</taxon>
    </lineage>
</organism>
<sequence length="43" mass="5204">MDELKFQRSVIRAEYVTEADIDVRAREILRVWQRKGLYHVGQK</sequence>
<evidence type="ECO:0000313" key="1">
    <source>
        <dbReference type="EMBL" id="ABJ09610.1"/>
    </source>
</evidence>
<name>A6XMI7_9CAUD</name>
<reference evidence="1" key="1">
    <citation type="submission" date="2008-06" db="EMBL/GenBank/DDBJ databases">
        <title>A novel thermophilic bacteriophage bv1 isolated from a hot spring.</title>
        <authorList>
            <person name="Liu B."/>
            <person name="Zhang X."/>
        </authorList>
    </citation>
    <scope>NUCLEOTIDE SEQUENCE [LARGE SCALE GENOMIC DNA]</scope>
</reference>
<dbReference type="Proteomes" id="UP000002299">
    <property type="component" value="Segment"/>
</dbReference>
<dbReference type="EMBL" id="DQ840344">
    <property type="protein sequence ID" value="ABJ09610.1"/>
    <property type="molecule type" value="Genomic_DNA"/>
</dbReference>
<accession>A6XMI7</accession>